<sequence>MPAKRSLVIESLESRCLLAGITLITHGFNSNIDSWVAAMAEEIGARTDLALDQPLYRLTVTDPGHDGGPLQVAGGSRSGPDPTDAATQNPEIPKSQCCWIGPMWPDRCSVTLAAPTT</sequence>
<proteinExistence type="predicted"/>
<keyword evidence="3" id="KW-1185">Reference proteome</keyword>
<dbReference type="EMBL" id="CP042914">
    <property type="protein sequence ID" value="QEG38825.1"/>
    <property type="molecule type" value="Genomic_DNA"/>
</dbReference>
<dbReference type="RefSeq" id="WP_068141095.1">
    <property type="nucleotide sequence ID" value="NZ_CP042914.1"/>
</dbReference>
<evidence type="ECO:0000256" key="1">
    <source>
        <dbReference type="SAM" id="MobiDB-lite"/>
    </source>
</evidence>
<evidence type="ECO:0000313" key="3">
    <source>
        <dbReference type="Proteomes" id="UP000325286"/>
    </source>
</evidence>
<protein>
    <submittedName>
        <fullName evidence="2">Uncharacterized protein</fullName>
    </submittedName>
</protein>
<dbReference type="KEGG" id="rul:UC8_07830"/>
<name>A0A5B9QMX0_9BACT</name>
<dbReference type="Proteomes" id="UP000325286">
    <property type="component" value="Chromosome"/>
</dbReference>
<evidence type="ECO:0000313" key="2">
    <source>
        <dbReference type="EMBL" id="QEG38825.1"/>
    </source>
</evidence>
<dbReference type="AlphaFoldDB" id="A0A5B9QMX0"/>
<accession>A0A5B9QMX0</accession>
<reference evidence="2 3" key="1">
    <citation type="submission" date="2019-08" db="EMBL/GenBank/DDBJ databases">
        <title>Deep-cultivation of Planctomycetes and their phenomic and genomic characterization uncovers novel biology.</title>
        <authorList>
            <person name="Wiegand S."/>
            <person name="Jogler M."/>
            <person name="Boedeker C."/>
            <person name="Pinto D."/>
            <person name="Vollmers J."/>
            <person name="Rivas-Marin E."/>
            <person name="Kohn T."/>
            <person name="Peeters S.H."/>
            <person name="Heuer A."/>
            <person name="Rast P."/>
            <person name="Oberbeckmann S."/>
            <person name="Bunk B."/>
            <person name="Jeske O."/>
            <person name="Meyerdierks A."/>
            <person name="Storesund J.E."/>
            <person name="Kallscheuer N."/>
            <person name="Luecker S."/>
            <person name="Lage O.M."/>
            <person name="Pohl T."/>
            <person name="Merkel B.J."/>
            <person name="Hornburger P."/>
            <person name="Mueller R.-W."/>
            <person name="Bruemmer F."/>
            <person name="Labrenz M."/>
            <person name="Spormann A.M."/>
            <person name="Op den Camp H."/>
            <person name="Overmann J."/>
            <person name="Amann R."/>
            <person name="Jetten M.S.M."/>
            <person name="Mascher T."/>
            <person name="Medema M.H."/>
            <person name="Devos D.P."/>
            <person name="Kaster A.-K."/>
            <person name="Ovreas L."/>
            <person name="Rohde M."/>
            <person name="Galperin M.Y."/>
            <person name="Jogler C."/>
        </authorList>
    </citation>
    <scope>NUCLEOTIDE SEQUENCE [LARGE SCALE GENOMIC DNA]</scope>
    <source>
        <strain evidence="2 3">UC8</strain>
    </source>
</reference>
<organism evidence="2 3">
    <name type="scientific">Roseimaritima ulvae</name>
    <dbReference type="NCBI Taxonomy" id="980254"/>
    <lineage>
        <taxon>Bacteria</taxon>
        <taxon>Pseudomonadati</taxon>
        <taxon>Planctomycetota</taxon>
        <taxon>Planctomycetia</taxon>
        <taxon>Pirellulales</taxon>
        <taxon>Pirellulaceae</taxon>
        <taxon>Roseimaritima</taxon>
    </lineage>
</organism>
<gene>
    <name evidence="2" type="ORF">UC8_07830</name>
</gene>
<feature type="region of interest" description="Disordered" evidence="1">
    <location>
        <begin position="60"/>
        <end position="92"/>
    </location>
</feature>